<feature type="region of interest" description="Disordered" evidence="1">
    <location>
        <begin position="118"/>
        <end position="176"/>
    </location>
</feature>
<evidence type="ECO:0000313" key="3">
    <source>
        <dbReference type="EMBL" id="KPL79570.1"/>
    </source>
</evidence>
<evidence type="ECO:0000256" key="1">
    <source>
        <dbReference type="SAM" id="MobiDB-lite"/>
    </source>
</evidence>
<evidence type="ECO:0000256" key="2">
    <source>
        <dbReference type="SAM" id="Phobius"/>
    </source>
</evidence>
<gene>
    <name evidence="3" type="ORF">ADN00_02495</name>
</gene>
<keyword evidence="2" id="KW-1133">Transmembrane helix</keyword>
<dbReference type="AlphaFoldDB" id="A0A0N8GP07"/>
<proteinExistence type="predicted"/>
<reference evidence="3 4" key="1">
    <citation type="submission" date="2015-07" db="EMBL/GenBank/DDBJ databases">
        <title>Genome sequence of Ornatilinea apprima DSM 23815.</title>
        <authorList>
            <person name="Hemp J."/>
            <person name="Ward L.M."/>
            <person name="Pace L.A."/>
            <person name="Fischer W.W."/>
        </authorList>
    </citation>
    <scope>NUCLEOTIDE SEQUENCE [LARGE SCALE GENOMIC DNA]</scope>
    <source>
        <strain evidence="3 4">P3M-1</strain>
    </source>
</reference>
<feature type="transmembrane region" description="Helical" evidence="2">
    <location>
        <begin position="178"/>
        <end position="200"/>
    </location>
</feature>
<evidence type="ECO:0000313" key="4">
    <source>
        <dbReference type="Proteomes" id="UP000050417"/>
    </source>
</evidence>
<feature type="compositionally biased region" description="Low complexity" evidence="1">
    <location>
        <begin position="130"/>
        <end position="145"/>
    </location>
</feature>
<dbReference type="Proteomes" id="UP000050417">
    <property type="component" value="Unassembled WGS sequence"/>
</dbReference>
<dbReference type="RefSeq" id="WP_075061381.1">
    <property type="nucleotide sequence ID" value="NZ_LGCL01000011.1"/>
</dbReference>
<dbReference type="PATRIC" id="fig|1134406.4.peg.2809"/>
<sequence length="204" mass="21778">MSKPKLRAIIIFITLLGVSLSSLFITGKIIAAPPAQSDTPVHGWNVCEDLGMGAIPGLGDTRQRFRLCNSGWEILTYCLDPGEAPPTVGAMCSRVSEDVYWCSDAAQQIRFYEMVQTPAPEQPPAPTHTPTPTVTSTPTPTNTTQPPSPPQESEEEEEEAAPTAQPAPRPQPGGPGNLGYLLAAGFTVLGGGGFTFYRLAIKRK</sequence>
<keyword evidence="2" id="KW-0472">Membrane</keyword>
<dbReference type="EMBL" id="LGCL01000011">
    <property type="protein sequence ID" value="KPL79570.1"/>
    <property type="molecule type" value="Genomic_DNA"/>
</dbReference>
<accession>A0A0N8GP07</accession>
<keyword evidence="4" id="KW-1185">Reference proteome</keyword>
<feature type="compositionally biased region" description="Pro residues" evidence="1">
    <location>
        <begin position="120"/>
        <end position="129"/>
    </location>
</feature>
<keyword evidence="2" id="KW-0812">Transmembrane</keyword>
<protein>
    <submittedName>
        <fullName evidence="3">Uncharacterized protein</fullName>
    </submittedName>
</protein>
<organism evidence="3 4">
    <name type="scientific">Ornatilinea apprima</name>
    <dbReference type="NCBI Taxonomy" id="1134406"/>
    <lineage>
        <taxon>Bacteria</taxon>
        <taxon>Bacillati</taxon>
        <taxon>Chloroflexota</taxon>
        <taxon>Anaerolineae</taxon>
        <taxon>Anaerolineales</taxon>
        <taxon>Anaerolineaceae</taxon>
        <taxon>Ornatilinea</taxon>
    </lineage>
</organism>
<comment type="caution">
    <text evidence="3">The sequence shown here is derived from an EMBL/GenBank/DDBJ whole genome shotgun (WGS) entry which is preliminary data.</text>
</comment>
<name>A0A0N8GP07_9CHLR</name>